<protein>
    <submittedName>
        <fullName evidence="2">Uncharacterized protein</fullName>
    </submittedName>
</protein>
<sequence>MKRYCVVGFCLFSIQAFACELYQPEKTDVAPGQADSVLFHSTQGLCFSLVDGLDYNPNKQKELNGLLEDGDAKSSDGYWSDWILNSESNPVLTQTLASSYFGIGVWTPSDLESNFAFDHAEDWIRNHGLQFSLGFGDKKPGEPRMRIDYRWHEIYDGDVMMQIELPF</sequence>
<dbReference type="AlphaFoldDB" id="A0A1G8ERF8"/>
<dbReference type="Proteomes" id="UP000198854">
    <property type="component" value="Unassembled WGS sequence"/>
</dbReference>
<feature type="signal peptide" evidence="1">
    <location>
        <begin position="1"/>
        <end position="18"/>
    </location>
</feature>
<proteinExistence type="predicted"/>
<dbReference type="RefSeq" id="WP_093277280.1">
    <property type="nucleotide sequence ID" value="NZ_FNDD01000026.1"/>
</dbReference>
<evidence type="ECO:0000313" key="3">
    <source>
        <dbReference type="Proteomes" id="UP000198854"/>
    </source>
</evidence>
<dbReference type="STRING" id="861298.SAMN04488136_12625"/>
<feature type="chain" id="PRO_5011546220" evidence="1">
    <location>
        <begin position="19"/>
        <end position="167"/>
    </location>
</feature>
<gene>
    <name evidence="2" type="ORF">SAMN04488136_12625</name>
</gene>
<evidence type="ECO:0000313" key="2">
    <source>
        <dbReference type="EMBL" id="SDH72462.1"/>
    </source>
</evidence>
<name>A0A1G8ERF8_9VIBR</name>
<evidence type="ECO:0000256" key="1">
    <source>
        <dbReference type="SAM" id="SignalP"/>
    </source>
</evidence>
<keyword evidence="1" id="KW-0732">Signal</keyword>
<reference evidence="2 3" key="1">
    <citation type="submission" date="2016-10" db="EMBL/GenBank/DDBJ databases">
        <authorList>
            <person name="de Groot N.N."/>
        </authorList>
    </citation>
    <scope>NUCLEOTIDE SEQUENCE [LARGE SCALE GENOMIC DNA]</scope>
    <source>
        <strain evidence="2 3">CGMCC 1.10228</strain>
    </source>
</reference>
<keyword evidence="3" id="KW-1185">Reference proteome</keyword>
<accession>A0A1G8ERF8</accession>
<organism evidence="2 3">
    <name type="scientific">Vibrio xiamenensis</name>
    <dbReference type="NCBI Taxonomy" id="861298"/>
    <lineage>
        <taxon>Bacteria</taxon>
        <taxon>Pseudomonadati</taxon>
        <taxon>Pseudomonadota</taxon>
        <taxon>Gammaproteobacteria</taxon>
        <taxon>Vibrionales</taxon>
        <taxon>Vibrionaceae</taxon>
        <taxon>Vibrio</taxon>
    </lineage>
</organism>
<dbReference type="OrthoDB" id="5916363at2"/>
<dbReference type="EMBL" id="FNDD01000026">
    <property type="protein sequence ID" value="SDH72462.1"/>
    <property type="molecule type" value="Genomic_DNA"/>
</dbReference>